<protein>
    <submittedName>
        <fullName evidence="5">CBS domain-containing protein</fullName>
    </submittedName>
</protein>
<dbReference type="SUPFAM" id="SSF54631">
    <property type="entry name" value="CBS-domain pair"/>
    <property type="match status" value="1"/>
</dbReference>
<dbReference type="EMBL" id="JAUYVI010000002">
    <property type="protein sequence ID" value="MDQ7246948.1"/>
    <property type="molecule type" value="Genomic_DNA"/>
</dbReference>
<dbReference type="PROSITE" id="PS51371">
    <property type="entry name" value="CBS"/>
    <property type="match status" value="2"/>
</dbReference>
<dbReference type="PIRSF" id="PIRSF036990">
    <property type="entry name" value="UCP036990_CBS_BON"/>
    <property type="match status" value="1"/>
</dbReference>
<dbReference type="Pfam" id="PF04972">
    <property type="entry name" value="BON"/>
    <property type="match status" value="1"/>
</dbReference>
<keyword evidence="6" id="KW-1185">Reference proteome</keyword>
<dbReference type="InterPro" id="IPR007055">
    <property type="entry name" value="BON_dom"/>
</dbReference>
<feature type="domain" description="CBS" evidence="4">
    <location>
        <begin position="7"/>
        <end position="63"/>
    </location>
</feature>
<dbReference type="InterPro" id="IPR017080">
    <property type="entry name" value="UCP036990_CBS_BON"/>
</dbReference>
<dbReference type="PANTHER" id="PTHR43080:SF26">
    <property type="entry name" value="REGULATORY PROTEIN"/>
    <property type="match status" value="1"/>
</dbReference>
<evidence type="ECO:0000259" key="3">
    <source>
        <dbReference type="PROSITE" id="PS50914"/>
    </source>
</evidence>
<dbReference type="PANTHER" id="PTHR43080">
    <property type="entry name" value="CBS DOMAIN-CONTAINING PROTEIN CBSX3, MITOCHONDRIAL"/>
    <property type="match status" value="1"/>
</dbReference>
<comment type="caution">
    <text evidence="5">The sequence shown here is derived from an EMBL/GenBank/DDBJ whole genome shotgun (WGS) entry which is preliminary data.</text>
</comment>
<dbReference type="InterPro" id="IPR046342">
    <property type="entry name" value="CBS_dom_sf"/>
</dbReference>
<organism evidence="5 6">
    <name type="scientific">Dongia sedimenti</name>
    <dbReference type="NCBI Taxonomy" id="3064282"/>
    <lineage>
        <taxon>Bacteria</taxon>
        <taxon>Pseudomonadati</taxon>
        <taxon>Pseudomonadota</taxon>
        <taxon>Alphaproteobacteria</taxon>
        <taxon>Rhodospirillales</taxon>
        <taxon>Dongiaceae</taxon>
        <taxon>Dongia</taxon>
    </lineage>
</organism>
<dbReference type="PROSITE" id="PS50914">
    <property type="entry name" value="BON"/>
    <property type="match status" value="1"/>
</dbReference>
<dbReference type="Gene3D" id="3.30.1340.30">
    <property type="match status" value="1"/>
</dbReference>
<accession>A0ABU0YGV2</accession>
<dbReference type="Proteomes" id="UP001230156">
    <property type="component" value="Unassembled WGS sequence"/>
</dbReference>
<evidence type="ECO:0000313" key="5">
    <source>
        <dbReference type="EMBL" id="MDQ7246948.1"/>
    </source>
</evidence>
<reference evidence="6" key="1">
    <citation type="submission" date="2023-08" db="EMBL/GenBank/DDBJ databases">
        <title>Rhodospirillaceae gen. nov., a novel taxon isolated from the Yangtze River Yuezi River estuary sludge.</title>
        <authorList>
            <person name="Ruan L."/>
        </authorList>
    </citation>
    <scope>NUCLEOTIDE SEQUENCE [LARGE SCALE GENOMIC DNA]</scope>
    <source>
        <strain evidence="6">R-7</strain>
    </source>
</reference>
<proteinExistence type="predicted"/>
<evidence type="ECO:0000313" key="6">
    <source>
        <dbReference type="Proteomes" id="UP001230156"/>
    </source>
</evidence>
<feature type="domain" description="BON" evidence="3">
    <location>
        <begin position="156"/>
        <end position="224"/>
    </location>
</feature>
<dbReference type="InterPro" id="IPR000644">
    <property type="entry name" value="CBS_dom"/>
</dbReference>
<evidence type="ECO:0000259" key="4">
    <source>
        <dbReference type="PROSITE" id="PS51371"/>
    </source>
</evidence>
<dbReference type="CDD" id="cd04586">
    <property type="entry name" value="CBS_pair_BON_assoc"/>
    <property type="match status" value="1"/>
</dbReference>
<gene>
    <name evidence="5" type="ORF">Q8A70_04700</name>
</gene>
<dbReference type="Pfam" id="PF00571">
    <property type="entry name" value="CBS"/>
    <property type="match status" value="2"/>
</dbReference>
<dbReference type="RefSeq" id="WP_379954362.1">
    <property type="nucleotide sequence ID" value="NZ_JAUYVI010000002.1"/>
</dbReference>
<dbReference type="InterPro" id="IPR051257">
    <property type="entry name" value="Diverse_CBS-Domain"/>
</dbReference>
<name>A0ABU0YGV2_9PROT</name>
<sequence length="238" mass="26585">MKAAEIMTRRVITIHPEATVREAARLMLQDDISGLPVVDHEGNLVGIVTEGDLLRRTETGTEVRRPKWLEFLIGPGVLAAEYVHTHARRVSEVMSKDPCTVTEDAELEAVVRLMERRRVKRIIVLRAGKIAGLISRSNLLQTLADRSPEERPTHASDQAIRERIVAEMAKLHWKPSVSINPIVHDGVVALHGVIADDREGTALRVLCENVPGVTRVEDRLVWVDPYSGLLIDRSEDAR</sequence>
<keyword evidence="1 2" id="KW-0129">CBS domain</keyword>
<feature type="domain" description="CBS" evidence="4">
    <location>
        <begin position="94"/>
        <end position="149"/>
    </location>
</feature>
<evidence type="ECO:0000256" key="1">
    <source>
        <dbReference type="ARBA" id="ARBA00023122"/>
    </source>
</evidence>
<dbReference type="Gene3D" id="3.10.580.10">
    <property type="entry name" value="CBS-domain"/>
    <property type="match status" value="1"/>
</dbReference>
<evidence type="ECO:0000256" key="2">
    <source>
        <dbReference type="PROSITE-ProRule" id="PRU00703"/>
    </source>
</evidence>
<dbReference type="SMART" id="SM00116">
    <property type="entry name" value="CBS"/>
    <property type="match status" value="2"/>
</dbReference>